<dbReference type="EMBL" id="PKPP01006587">
    <property type="protein sequence ID" value="PWA56034.1"/>
    <property type="molecule type" value="Genomic_DNA"/>
</dbReference>
<dbReference type="STRING" id="35608.A0A2U1M486"/>
<dbReference type="Proteomes" id="UP000245207">
    <property type="component" value="Unassembled WGS sequence"/>
</dbReference>
<accession>A0A2U1M486</accession>
<dbReference type="GO" id="GO:0003723">
    <property type="term" value="F:RNA binding"/>
    <property type="evidence" value="ECO:0007669"/>
    <property type="project" value="UniProtKB-KW"/>
</dbReference>
<keyword evidence="3" id="KW-0808">Transferase</keyword>
<evidence type="ECO:0000313" key="4">
    <source>
        <dbReference type="Proteomes" id="UP000245207"/>
    </source>
</evidence>
<dbReference type="Gene3D" id="3.40.50.300">
    <property type="entry name" value="P-loop containing nucleotide triphosphate hydrolases"/>
    <property type="match status" value="1"/>
</dbReference>
<evidence type="ECO:0000256" key="2">
    <source>
        <dbReference type="SAM" id="MobiDB-lite"/>
    </source>
</evidence>
<proteinExistence type="predicted"/>
<dbReference type="GO" id="GO:0016301">
    <property type="term" value="F:kinase activity"/>
    <property type="evidence" value="ECO:0007669"/>
    <property type="project" value="UniProtKB-KW"/>
</dbReference>
<feature type="region of interest" description="Disordered" evidence="2">
    <location>
        <begin position="67"/>
        <end position="122"/>
    </location>
</feature>
<sequence>MANNANVICLETQGFPNVIKQIIFPSIIVQPGVKYQESMLSEFSIVEPAFRQHSIENVEEPLLSVGVDKVNSDTPDGQGEGSDTNTGDTPFSLGRSPSQNGNSGVEKTSGTGGLGEGTPKIRPDRQTLYWSATWPKEIELLARQFLYNPYKDNIMDGSRILIFMDTKKGCDQITRQLRMHGWPALSIHEDKTDVAARGLGDGLTVQRSRLQDRWDDADCYYSYRFGRYEVIFAHGKGVFSLESTHFLMGGMKICVNVSVHSYSILFWRTDTKIENGKETECVKITCVAWKEGPVEFSIGRKRLVPFSEHDIGIHFGVGGCAELPRPMDPK</sequence>
<dbReference type="InterPro" id="IPR027417">
    <property type="entry name" value="P-loop_NTPase"/>
</dbReference>
<evidence type="ECO:0000313" key="3">
    <source>
        <dbReference type="EMBL" id="PWA56034.1"/>
    </source>
</evidence>
<feature type="compositionally biased region" description="Polar residues" evidence="2">
    <location>
        <begin position="81"/>
        <end position="109"/>
    </location>
</feature>
<organism evidence="3 4">
    <name type="scientific">Artemisia annua</name>
    <name type="common">Sweet wormwood</name>
    <dbReference type="NCBI Taxonomy" id="35608"/>
    <lineage>
        <taxon>Eukaryota</taxon>
        <taxon>Viridiplantae</taxon>
        <taxon>Streptophyta</taxon>
        <taxon>Embryophyta</taxon>
        <taxon>Tracheophyta</taxon>
        <taxon>Spermatophyta</taxon>
        <taxon>Magnoliopsida</taxon>
        <taxon>eudicotyledons</taxon>
        <taxon>Gunneridae</taxon>
        <taxon>Pentapetalae</taxon>
        <taxon>asterids</taxon>
        <taxon>campanulids</taxon>
        <taxon>Asterales</taxon>
        <taxon>Asteraceae</taxon>
        <taxon>Asteroideae</taxon>
        <taxon>Anthemideae</taxon>
        <taxon>Artemisiinae</taxon>
        <taxon>Artemisia</taxon>
    </lineage>
</organism>
<comment type="caution">
    <text evidence="3">The sequence shown here is derived from an EMBL/GenBank/DDBJ whole genome shotgun (WGS) entry which is preliminary data.</text>
</comment>
<dbReference type="AlphaFoldDB" id="A0A2U1M486"/>
<name>A0A2U1M486_ARTAN</name>
<keyword evidence="3" id="KW-0418">Kinase</keyword>
<keyword evidence="4" id="KW-1185">Reference proteome</keyword>
<dbReference type="OrthoDB" id="196131at2759"/>
<reference evidence="3 4" key="1">
    <citation type="journal article" date="2018" name="Mol. Plant">
        <title>The genome of Artemisia annua provides insight into the evolution of Asteraceae family and artemisinin biosynthesis.</title>
        <authorList>
            <person name="Shen Q."/>
            <person name="Zhang L."/>
            <person name="Liao Z."/>
            <person name="Wang S."/>
            <person name="Yan T."/>
            <person name="Shi P."/>
            <person name="Liu M."/>
            <person name="Fu X."/>
            <person name="Pan Q."/>
            <person name="Wang Y."/>
            <person name="Lv Z."/>
            <person name="Lu X."/>
            <person name="Zhang F."/>
            <person name="Jiang W."/>
            <person name="Ma Y."/>
            <person name="Chen M."/>
            <person name="Hao X."/>
            <person name="Li L."/>
            <person name="Tang Y."/>
            <person name="Lv G."/>
            <person name="Zhou Y."/>
            <person name="Sun X."/>
            <person name="Brodelius P.E."/>
            <person name="Rose J.K.C."/>
            <person name="Tang K."/>
        </authorList>
    </citation>
    <scope>NUCLEOTIDE SEQUENCE [LARGE SCALE GENOMIC DNA]</scope>
    <source>
        <strain evidence="4">cv. Huhao1</strain>
        <tissue evidence="3">Leaf</tissue>
    </source>
</reference>
<protein>
    <submittedName>
        <fullName evidence="3">Protein kinase superfamily protein</fullName>
    </submittedName>
</protein>
<keyword evidence="1" id="KW-0694">RNA-binding</keyword>
<dbReference type="SUPFAM" id="SSF52540">
    <property type="entry name" value="P-loop containing nucleoside triphosphate hydrolases"/>
    <property type="match status" value="1"/>
</dbReference>
<dbReference type="PANTHER" id="PTHR47958">
    <property type="entry name" value="ATP-DEPENDENT RNA HELICASE DBP3"/>
    <property type="match status" value="1"/>
</dbReference>
<evidence type="ECO:0000256" key="1">
    <source>
        <dbReference type="ARBA" id="ARBA00022884"/>
    </source>
</evidence>
<gene>
    <name evidence="3" type="ORF">CTI12_AA402540</name>
</gene>